<evidence type="ECO:0000313" key="2">
    <source>
        <dbReference type="Proteomes" id="UP000268093"/>
    </source>
</evidence>
<proteinExistence type="predicted"/>
<dbReference type="Proteomes" id="UP000268093">
    <property type="component" value="Unassembled WGS sequence"/>
</dbReference>
<evidence type="ECO:0000313" key="1">
    <source>
        <dbReference type="EMBL" id="RUP42913.1"/>
    </source>
</evidence>
<gene>
    <name evidence="1" type="ORF">BC936DRAFT_137914</name>
</gene>
<accession>A0A433CWF9</accession>
<comment type="caution">
    <text evidence="1">The sequence shown here is derived from an EMBL/GenBank/DDBJ whole genome shotgun (WGS) entry which is preliminary data.</text>
</comment>
<protein>
    <submittedName>
        <fullName evidence="1">Uncharacterized protein</fullName>
    </submittedName>
</protein>
<name>A0A433CWF9_9FUNG</name>
<organism evidence="1 2">
    <name type="scientific">Jimgerdemannia flammicorona</name>
    <dbReference type="NCBI Taxonomy" id="994334"/>
    <lineage>
        <taxon>Eukaryota</taxon>
        <taxon>Fungi</taxon>
        <taxon>Fungi incertae sedis</taxon>
        <taxon>Mucoromycota</taxon>
        <taxon>Mucoromycotina</taxon>
        <taxon>Endogonomycetes</taxon>
        <taxon>Endogonales</taxon>
        <taxon>Endogonaceae</taxon>
        <taxon>Jimgerdemannia</taxon>
    </lineage>
</organism>
<dbReference type="AlphaFoldDB" id="A0A433CWF9"/>
<reference evidence="1 2" key="1">
    <citation type="journal article" date="2018" name="New Phytol.">
        <title>Phylogenomics of Endogonaceae and evolution of mycorrhizas within Mucoromycota.</title>
        <authorList>
            <person name="Chang Y."/>
            <person name="Desiro A."/>
            <person name="Na H."/>
            <person name="Sandor L."/>
            <person name="Lipzen A."/>
            <person name="Clum A."/>
            <person name="Barry K."/>
            <person name="Grigoriev I.V."/>
            <person name="Martin F.M."/>
            <person name="Stajich J.E."/>
            <person name="Smith M.E."/>
            <person name="Bonito G."/>
            <person name="Spatafora J.W."/>
        </authorList>
    </citation>
    <scope>NUCLEOTIDE SEQUENCE [LARGE SCALE GENOMIC DNA]</scope>
    <source>
        <strain evidence="1 2">GMNB39</strain>
    </source>
</reference>
<sequence length="79" mass="9233">MSTRYRLQNISLHNYIAQICAPEFEAAFQVRQMDSVWLPKVSERKVNARARLDEPSSGRLDGTWERKAAEVEVREVLRK</sequence>
<dbReference type="EMBL" id="RBNI01012144">
    <property type="protein sequence ID" value="RUP42913.1"/>
    <property type="molecule type" value="Genomic_DNA"/>
</dbReference>
<keyword evidence="2" id="KW-1185">Reference proteome</keyword>